<comment type="caution">
    <text evidence="8">The sequence shown here is derived from an EMBL/GenBank/DDBJ whole genome shotgun (WGS) entry which is preliminary data.</text>
</comment>
<dbReference type="EMBL" id="MHKM01000023">
    <property type="protein sequence ID" value="OGY91315.1"/>
    <property type="molecule type" value="Genomic_DNA"/>
</dbReference>
<protein>
    <recommendedName>
        <fullName evidence="7">Thioredoxin domain-containing protein</fullName>
    </recommendedName>
</protein>
<dbReference type="GO" id="GO:0016491">
    <property type="term" value="F:oxidoreductase activity"/>
    <property type="evidence" value="ECO:0007669"/>
    <property type="project" value="UniProtKB-KW"/>
</dbReference>
<dbReference type="PROSITE" id="PS51352">
    <property type="entry name" value="THIOREDOXIN_2"/>
    <property type="match status" value="1"/>
</dbReference>
<dbReference type="InterPro" id="IPR036249">
    <property type="entry name" value="Thioredoxin-like_sf"/>
</dbReference>
<evidence type="ECO:0000313" key="9">
    <source>
        <dbReference type="Proteomes" id="UP000178248"/>
    </source>
</evidence>
<dbReference type="InterPro" id="IPR012336">
    <property type="entry name" value="Thioredoxin-like_fold"/>
</dbReference>
<evidence type="ECO:0000256" key="4">
    <source>
        <dbReference type="ARBA" id="ARBA00023157"/>
    </source>
</evidence>
<keyword evidence="6" id="KW-1133">Transmembrane helix</keyword>
<dbReference type="Gene3D" id="3.40.30.10">
    <property type="entry name" value="Glutaredoxin"/>
    <property type="match status" value="1"/>
</dbReference>
<proteinExistence type="inferred from homology"/>
<keyword evidence="6" id="KW-0812">Transmembrane</keyword>
<dbReference type="PANTHER" id="PTHR13887">
    <property type="entry name" value="GLUTATHIONE S-TRANSFERASE KAPPA"/>
    <property type="match status" value="1"/>
</dbReference>
<keyword evidence="3" id="KW-0560">Oxidoreductase</keyword>
<evidence type="ECO:0000256" key="3">
    <source>
        <dbReference type="ARBA" id="ARBA00023002"/>
    </source>
</evidence>
<dbReference type="PANTHER" id="PTHR13887:SF14">
    <property type="entry name" value="DISULFIDE BOND FORMATION PROTEIN D"/>
    <property type="match status" value="1"/>
</dbReference>
<evidence type="ECO:0000259" key="7">
    <source>
        <dbReference type="PROSITE" id="PS51352"/>
    </source>
</evidence>
<feature type="domain" description="Thioredoxin" evidence="7">
    <location>
        <begin position="55"/>
        <end position="244"/>
    </location>
</feature>
<dbReference type="AlphaFoldDB" id="A0A1G2BQ50"/>
<keyword evidence="2" id="KW-0732">Signal</keyword>
<keyword evidence="6" id="KW-0472">Membrane</keyword>
<name>A0A1G2BQ50_9BACT</name>
<evidence type="ECO:0000256" key="2">
    <source>
        <dbReference type="ARBA" id="ARBA00022729"/>
    </source>
</evidence>
<comment type="similarity">
    <text evidence="1">Belongs to the thioredoxin family. DsbA subfamily.</text>
</comment>
<keyword evidence="4" id="KW-1015">Disulfide bond</keyword>
<evidence type="ECO:0000256" key="1">
    <source>
        <dbReference type="ARBA" id="ARBA00005791"/>
    </source>
</evidence>
<dbReference type="STRING" id="1798551.A3B30_03935"/>
<dbReference type="InterPro" id="IPR013766">
    <property type="entry name" value="Thioredoxin_domain"/>
</dbReference>
<reference evidence="8 9" key="1">
    <citation type="journal article" date="2016" name="Nat. Commun.">
        <title>Thousands of microbial genomes shed light on interconnected biogeochemical processes in an aquifer system.</title>
        <authorList>
            <person name="Anantharaman K."/>
            <person name="Brown C.T."/>
            <person name="Hug L.A."/>
            <person name="Sharon I."/>
            <person name="Castelle C.J."/>
            <person name="Probst A.J."/>
            <person name="Thomas B.C."/>
            <person name="Singh A."/>
            <person name="Wilkins M.J."/>
            <person name="Karaoz U."/>
            <person name="Brodie E.L."/>
            <person name="Williams K.H."/>
            <person name="Hubbard S.S."/>
            <person name="Banfield J.F."/>
        </authorList>
    </citation>
    <scope>NUCLEOTIDE SEQUENCE [LARGE SCALE GENOMIC DNA]</scope>
</reference>
<evidence type="ECO:0000256" key="6">
    <source>
        <dbReference type="SAM" id="Phobius"/>
    </source>
</evidence>
<dbReference type="Proteomes" id="UP000178248">
    <property type="component" value="Unassembled WGS sequence"/>
</dbReference>
<feature type="transmembrane region" description="Helical" evidence="6">
    <location>
        <begin position="27"/>
        <end position="46"/>
    </location>
</feature>
<evidence type="ECO:0000256" key="5">
    <source>
        <dbReference type="ARBA" id="ARBA00023284"/>
    </source>
</evidence>
<organism evidence="8 9">
    <name type="scientific">Candidatus Komeilibacteria bacterium RIFCSPLOWO2_01_FULL_52_15</name>
    <dbReference type="NCBI Taxonomy" id="1798551"/>
    <lineage>
        <taxon>Bacteria</taxon>
        <taxon>Candidatus Komeiliibacteriota</taxon>
    </lineage>
</organism>
<sequence>MRKDLQERITAAVSVPRKRSWYSRPRVYVGIMITALLGGFGIVFAARVVNYYDAIVSGELQDRLIIAELKREGRIDFLNNGNDPSIGEKDSKIIVVAFEDFECPFCKQAQPFIKKMIAKHGDSIRFVYKDFPLSTIHPLAQAAAEAAQCAHEQGKFWEYHDGLFANQDKISQSFFRALAQQVGLNLTQFNQCFNTGKYRREVTQDAELGSVLGTIGTPTFFINGELFAQGYSPELDAAFEKAIEYIKGL</sequence>
<evidence type="ECO:0000313" key="8">
    <source>
        <dbReference type="EMBL" id="OGY91315.1"/>
    </source>
</evidence>
<gene>
    <name evidence="8" type="ORF">A3B30_03935</name>
</gene>
<accession>A0A1G2BQ50</accession>
<dbReference type="SUPFAM" id="SSF52833">
    <property type="entry name" value="Thioredoxin-like"/>
    <property type="match status" value="1"/>
</dbReference>
<keyword evidence="5" id="KW-0676">Redox-active center</keyword>
<dbReference type="Pfam" id="PF13462">
    <property type="entry name" value="Thioredoxin_4"/>
    <property type="match status" value="1"/>
</dbReference>